<evidence type="ECO:0000256" key="2">
    <source>
        <dbReference type="ARBA" id="ARBA00001947"/>
    </source>
</evidence>
<dbReference type="CDD" id="cd07729">
    <property type="entry name" value="AHL_lactonase_MBL-fold"/>
    <property type="match status" value="1"/>
</dbReference>
<dbReference type="PANTHER" id="PTHR42978">
    <property type="entry name" value="QUORUM-QUENCHING LACTONASE YTNP-RELATED-RELATED"/>
    <property type="match status" value="1"/>
</dbReference>
<keyword evidence="7" id="KW-0862">Zinc</keyword>
<proteinExistence type="inferred from homology"/>
<evidence type="ECO:0000313" key="12">
    <source>
        <dbReference type="Proteomes" id="UP000179536"/>
    </source>
</evidence>
<organism evidence="10 12">
    <name type="scientific">Agrobacterium vitis</name>
    <name type="common">Rhizobium vitis</name>
    <dbReference type="NCBI Taxonomy" id="373"/>
    <lineage>
        <taxon>Bacteria</taxon>
        <taxon>Pseudomonadati</taxon>
        <taxon>Pseudomonadota</taxon>
        <taxon>Alphaproteobacteria</taxon>
        <taxon>Hyphomicrobiales</taxon>
        <taxon>Rhizobiaceae</taxon>
        <taxon>Rhizobium/Agrobacterium group</taxon>
        <taxon>Agrobacterium</taxon>
    </lineage>
</organism>
<dbReference type="EC" id="3.1.1.81" evidence="4"/>
<dbReference type="GO" id="GO:0046872">
    <property type="term" value="F:metal ion binding"/>
    <property type="evidence" value="ECO:0007669"/>
    <property type="project" value="UniProtKB-KW"/>
</dbReference>
<evidence type="ECO:0000256" key="3">
    <source>
        <dbReference type="ARBA" id="ARBA00007749"/>
    </source>
</evidence>
<dbReference type="EMBL" id="MBFE02000014">
    <property type="protein sequence ID" value="MUO43885.1"/>
    <property type="molecule type" value="Genomic_DNA"/>
</dbReference>
<evidence type="ECO:0000256" key="7">
    <source>
        <dbReference type="ARBA" id="ARBA00022833"/>
    </source>
</evidence>
<dbReference type="Gene3D" id="3.60.15.10">
    <property type="entry name" value="Ribonuclease Z/Hydroxyacylglutathione hydrolase-like"/>
    <property type="match status" value="1"/>
</dbReference>
<dbReference type="Proteomes" id="UP000179454">
    <property type="component" value="Unassembled WGS sequence"/>
</dbReference>
<dbReference type="Pfam" id="PF00753">
    <property type="entry name" value="Lactamase_B"/>
    <property type="match status" value="1"/>
</dbReference>
<dbReference type="InterPro" id="IPR001279">
    <property type="entry name" value="Metallo-B-lactamas"/>
</dbReference>
<evidence type="ECO:0000256" key="1">
    <source>
        <dbReference type="ARBA" id="ARBA00000450"/>
    </source>
</evidence>
<evidence type="ECO:0000313" key="10">
    <source>
        <dbReference type="EMBL" id="MUP12037.1"/>
    </source>
</evidence>
<keyword evidence="5" id="KW-0479">Metal-binding</keyword>
<name>A0ABD6HDF2_AGRVI</name>
<comment type="similarity">
    <text evidence="3">Belongs to the metallo-beta-lactamase superfamily.</text>
</comment>
<feature type="domain" description="Metallo-beta-lactamase" evidence="8">
    <location>
        <begin position="17"/>
        <end position="222"/>
    </location>
</feature>
<comment type="catalytic activity">
    <reaction evidence="1">
        <text>an N-acyl-L-homoserine lactone + H2O = an N-acyl-L-homoserine + H(+)</text>
        <dbReference type="Rhea" id="RHEA:22576"/>
        <dbReference type="ChEBI" id="CHEBI:15377"/>
        <dbReference type="ChEBI" id="CHEBI:15378"/>
        <dbReference type="ChEBI" id="CHEBI:55474"/>
        <dbReference type="ChEBI" id="CHEBI:58921"/>
        <dbReference type="EC" id="3.1.1.81"/>
    </reaction>
</comment>
<dbReference type="GO" id="GO:0102007">
    <property type="term" value="F:acyl-L-homoserine-lactone lactonohydrolase activity"/>
    <property type="evidence" value="ECO:0007669"/>
    <property type="project" value="UniProtKB-EC"/>
</dbReference>
<sequence>MRLYLLHLGLMQPGDMPVPGYLIQTPDGINILIDTGWPRSFVEDPRNPPGLSVEMRPEDTVVARLAAIGFQPSDIDYLICTHLDDDHSGNHDLFTSAECVIQRQHYELAKGGHPRFAANRAAWNHTSLLYRLIEGDIELVPDVELLETSGHVPGHQSVMVRLPQTGTVLLAADAVMHHSMADAATRQMFITDMDDETAIRRSTQKISDIAERECAACVVYGHDAEQWASLRHSPAFYE</sequence>
<dbReference type="EMBL" id="MBFA02000014">
    <property type="protein sequence ID" value="MUP12037.1"/>
    <property type="molecule type" value="Genomic_DNA"/>
</dbReference>
<evidence type="ECO:0000313" key="11">
    <source>
        <dbReference type="Proteomes" id="UP000179454"/>
    </source>
</evidence>
<evidence type="ECO:0000256" key="6">
    <source>
        <dbReference type="ARBA" id="ARBA00022801"/>
    </source>
</evidence>
<dbReference type="InterPro" id="IPR036866">
    <property type="entry name" value="RibonucZ/Hydroxyglut_hydro"/>
</dbReference>
<protein>
    <recommendedName>
        <fullName evidence="4">quorum-quenching N-acyl-homoserine lactonase</fullName>
        <ecNumber evidence="4">3.1.1.81</ecNumber>
    </recommendedName>
</protein>
<evidence type="ECO:0000313" key="9">
    <source>
        <dbReference type="EMBL" id="MUO43885.1"/>
    </source>
</evidence>
<dbReference type="Proteomes" id="UP000179536">
    <property type="component" value="Unassembled WGS sequence"/>
</dbReference>
<dbReference type="PANTHER" id="PTHR42978:SF2">
    <property type="entry name" value="102 KBASES UNSTABLE REGION: FROM 1 TO 119443"/>
    <property type="match status" value="1"/>
</dbReference>
<evidence type="ECO:0000259" key="8">
    <source>
        <dbReference type="SMART" id="SM00849"/>
    </source>
</evidence>
<dbReference type="RefSeq" id="WP_015915607.1">
    <property type="nucleotide sequence ID" value="NZ_MBFA02000014.1"/>
</dbReference>
<dbReference type="AlphaFoldDB" id="A0ABD6HDF2"/>
<dbReference type="SUPFAM" id="SSF56281">
    <property type="entry name" value="Metallo-hydrolase/oxidoreductase"/>
    <property type="match status" value="1"/>
</dbReference>
<dbReference type="SMART" id="SM00849">
    <property type="entry name" value="Lactamase_B"/>
    <property type="match status" value="1"/>
</dbReference>
<evidence type="ECO:0000256" key="5">
    <source>
        <dbReference type="ARBA" id="ARBA00022723"/>
    </source>
</evidence>
<evidence type="ECO:0000256" key="4">
    <source>
        <dbReference type="ARBA" id="ARBA00013131"/>
    </source>
</evidence>
<dbReference type="InterPro" id="IPR051013">
    <property type="entry name" value="MBL_superfamily_lactonases"/>
</dbReference>
<reference evidence="11 12" key="1">
    <citation type="submission" date="2019-11" db="EMBL/GenBank/DDBJ databases">
        <title>Whole-genome sequencing of Allorhizobium vitis.</title>
        <authorList>
            <person name="Gan H.M."/>
            <person name="Savka M.A."/>
        </authorList>
    </citation>
    <scope>NUCLEOTIDE SEQUENCE [LARGE SCALE GENOMIC DNA]</scope>
    <source>
        <strain evidence="10 12">RF2/1</strain>
        <strain evidence="9 11">T1/7</strain>
    </source>
</reference>
<gene>
    <name evidence="10" type="ORF">BBK91_019430</name>
    <name evidence="9" type="ORF">BBL17_019100</name>
</gene>
<keyword evidence="6" id="KW-0378">Hydrolase</keyword>
<accession>A0ABD6HDF2</accession>
<comment type="cofactor">
    <cofactor evidence="2">
        <name>Zn(2+)</name>
        <dbReference type="ChEBI" id="CHEBI:29105"/>
    </cofactor>
</comment>
<comment type="caution">
    <text evidence="10">The sequence shown here is derived from an EMBL/GenBank/DDBJ whole genome shotgun (WGS) entry which is preliminary data.</text>
</comment>
<keyword evidence="11" id="KW-1185">Reference proteome</keyword>